<feature type="chain" id="PRO_5042004441" description="Plasma membrane proteolipid 3" evidence="7">
    <location>
        <begin position="20"/>
        <end position="106"/>
    </location>
</feature>
<evidence type="ECO:0000313" key="9">
    <source>
        <dbReference type="Proteomes" id="UP001196413"/>
    </source>
</evidence>
<evidence type="ECO:0000256" key="3">
    <source>
        <dbReference type="ARBA" id="ARBA00022692"/>
    </source>
</evidence>
<protein>
    <recommendedName>
        <fullName evidence="10">Plasma membrane proteolipid 3</fullName>
    </recommendedName>
</protein>
<gene>
    <name evidence="8" type="ORF">KIN20_028177</name>
</gene>
<evidence type="ECO:0000256" key="4">
    <source>
        <dbReference type="ARBA" id="ARBA00022989"/>
    </source>
</evidence>
<evidence type="ECO:0000256" key="6">
    <source>
        <dbReference type="SAM" id="Phobius"/>
    </source>
</evidence>
<dbReference type="GO" id="GO:0016020">
    <property type="term" value="C:membrane"/>
    <property type="evidence" value="ECO:0007669"/>
    <property type="project" value="UniProtKB-SubCell"/>
</dbReference>
<evidence type="ECO:0000256" key="2">
    <source>
        <dbReference type="ARBA" id="ARBA00009530"/>
    </source>
</evidence>
<name>A0AAD5R0V2_PARTN</name>
<dbReference type="PANTHER" id="PTHR21659:SF42">
    <property type="entry name" value="UPF0057 MEMBRANE PROTEIN ZK632.10-RELATED"/>
    <property type="match status" value="1"/>
</dbReference>
<keyword evidence="9" id="KW-1185">Reference proteome</keyword>
<keyword evidence="4 6" id="KW-1133">Transmembrane helix</keyword>
<keyword evidence="5 6" id="KW-0472">Membrane</keyword>
<sequence>MCKCVLVVITIIFPPLALLCHSGLTESLIVNCVLTIFGYFPGVVHAIYIICCRKEKEYRVATNVQVVSPPQMIPMYQPVQPPPAPIYYSEAPAPPPVYYPDPGQRF</sequence>
<evidence type="ECO:0000256" key="7">
    <source>
        <dbReference type="SAM" id="SignalP"/>
    </source>
</evidence>
<dbReference type="InterPro" id="IPR000612">
    <property type="entry name" value="PMP3"/>
</dbReference>
<dbReference type="Proteomes" id="UP001196413">
    <property type="component" value="Unassembled WGS sequence"/>
</dbReference>
<feature type="transmembrane region" description="Helical" evidence="6">
    <location>
        <begin position="28"/>
        <end position="51"/>
    </location>
</feature>
<keyword evidence="3 6" id="KW-0812">Transmembrane</keyword>
<keyword evidence="7" id="KW-0732">Signal</keyword>
<feature type="signal peptide" evidence="7">
    <location>
        <begin position="1"/>
        <end position="19"/>
    </location>
</feature>
<evidence type="ECO:0008006" key="10">
    <source>
        <dbReference type="Google" id="ProtNLM"/>
    </source>
</evidence>
<accession>A0AAD5R0V2</accession>
<reference evidence="8" key="1">
    <citation type="submission" date="2021-06" db="EMBL/GenBank/DDBJ databases">
        <title>Parelaphostrongylus tenuis whole genome reference sequence.</title>
        <authorList>
            <person name="Garwood T.J."/>
            <person name="Larsen P.A."/>
            <person name="Fountain-Jones N.M."/>
            <person name="Garbe J.R."/>
            <person name="Macchietto M.G."/>
            <person name="Kania S.A."/>
            <person name="Gerhold R.W."/>
            <person name="Richards J.E."/>
            <person name="Wolf T.M."/>
        </authorList>
    </citation>
    <scope>NUCLEOTIDE SEQUENCE</scope>
    <source>
        <strain evidence="8">MNPRO001-30</strain>
        <tissue evidence="8">Meninges</tissue>
    </source>
</reference>
<dbReference type="AlphaFoldDB" id="A0AAD5R0V2"/>
<dbReference type="EMBL" id="JAHQIW010005837">
    <property type="protein sequence ID" value="KAJ1367293.1"/>
    <property type="molecule type" value="Genomic_DNA"/>
</dbReference>
<evidence type="ECO:0000256" key="1">
    <source>
        <dbReference type="ARBA" id="ARBA00004370"/>
    </source>
</evidence>
<comment type="subcellular location">
    <subcellularLocation>
        <location evidence="1">Membrane</location>
    </subcellularLocation>
</comment>
<organism evidence="8 9">
    <name type="scientific">Parelaphostrongylus tenuis</name>
    <name type="common">Meningeal worm</name>
    <dbReference type="NCBI Taxonomy" id="148309"/>
    <lineage>
        <taxon>Eukaryota</taxon>
        <taxon>Metazoa</taxon>
        <taxon>Ecdysozoa</taxon>
        <taxon>Nematoda</taxon>
        <taxon>Chromadorea</taxon>
        <taxon>Rhabditida</taxon>
        <taxon>Rhabditina</taxon>
        <taxon>Rhabditomorpha</taxon>
        <taxon>Strongyloidea</taxon>
        <taxon>Metastrongylidae</taxon>
        <taxon>Parelaphostrongylus</taxon>
    </lineage>
</organism>
<evidence type="ECO:0000313" key="8">
    <source>
        <dbReference type="EMBL" id="KAJ1367293.1"/>
    </source>
</evidence>
<dbReference type="PANTHER" id="PTHR21659">
    <property type="entry name" value="HYDROPHOBIC PROTEIN RCI2 LOW TEMPERATURE AND SALT RESPONSIVE PROTEIN LTI6 -RELATED"/>
    <property type="match status" value="1"/>
</dbReference>
<comment type="caution">
    <text evidence="8">The sequence shown here is derived from an EMBL/GenBank/DDBJ whole genome shotgun (WGS) entry which is preliminary data.</text>
</comment>
<dbReference type="Pfam" id="PF01679">
    <property type="entry name" value="Pmp3"/>
    <property type="match status" value="1"/>
</dbReference>
<proteinExistence type="inferred from homology"/>
<comment type="similarity">
    <text evidence="2">Belongs to the UPF0057 (PMP3) family.</text>
</comment>
<evidence type="ECO:0000256" key="5">
    <source>
        <dbReference type="ARBA" id="ARBA00023136"/>
    </source>
</evidence>